<evidence type="ECO:0000259" key="7">
    <source>
        <dbReference type="Pfam" id="PF05699"/>
    </source>
</evidence>
<evidence type="ECO:0000313" key="9">
    <source>
        <dbReference type="Proteomes" id="UP000078397"/>
    </source>
</evidence>
<evidence type="ECO:0000256" key="6">
    <source>
        <dbReference type="SAM" id="MobiDB-lite"/>
    </source>
</evidence>
<evidence type="ECO:0000313" key="8">
    <source>
        <dbReference type="EMBL" id="OAQ57318.1"/>
    </source>
</evidence>
<sequence>MPDNTNHVVDVADDGFEVENALLPFDSDQISNLRPSDSASQVSKVTSTSTTSSSSSKRKRTLRSDVWVYCREGREEDGELIQHKTGRYYYCKLCSAGYTNSEAAWSHLKSAYGIVKPEEASKRATTAANSPLKRSFAATALKMAAQKERVAQATMGDIINQERFNEALVRLIVMRNLPISAVEWPELEDLLKATNPAVDGPQDKATTLPLKIHLAVDCWSSPNRKSLMAICAQFVDDGKLQKALIALPELQSHTGKETASAIIRTLNSYEIFHLLGYIVSDNASGNDKMMRFVEESRGGAYEAEHYRIRCFGHILNLAAQAFLFAKDKSAVNEAIRQIKDSATDVDDNLTAHLRSAEAAGWRQMGALGKLHNIEVHFRASDARYNEFKKLAKGRVLPQENATRWNSWYKVVDVARQEVMRSAITIYCQRYSQDLQDDTLDSDDWQVINDTYNFLSTFNRATLLTQGDSATIDKVIHTMDIITKVYKNETERAKLLNKPRYLSALMTSWYLFDKYYAKTSDSSVYAAALLLHPSFRLQYIQDNWDKSWREPALRAARNLWKEQYATRQVDKLQTSGAERSSTATSAEPSAFDLAMGQMKLAAPVEDEFELFIKQAQSTLPASTTALEWWLDPARKKDYPRLYYMAVDILSIPAMSAEPERIFSGARRTVTWTRFCLGSSAIERSECLRSWIRAKVTIPEQLLFTEVGSGEIAIEMD</sequence>
<reference evidence="8 9" key="1">
    <citation type="journal article" date="2016" name="PLoS Pathog.">
        <title>Biosynthesis of antibiotic leucinostatins in bio-control fungus Purpureocillium lilacinum and their inhibition on phytophthora revealed by genome mining.</title>
        <authorList>
            <person name="Wang G."/>
            <person name="Liu Z."/>
            <person name="Lin R."/>
            <person name="Li E."/>
            <person name="Mao Z."/>
            <person name="Ling J."/>
            <person name="Yang Y."/>
            <person name="Yin W.B."/>
            <person name="Xie B."/>
        </authorList>
    </citation>
    <scope>NUCLEOTIDE SEQUENCE [LARGE SCALE GENOMIC DNA]</scope>
    <source>
        <strain evidence="8">170</strain>
    </source>
</reference>
<dbReference type="GO" id="GO:0046983">
    <property type="term" value="F:protein dimerization activity"/>
    <property type="evidence" value="ECO:0007669"/>
    <property type="project" value="InterPro"/>
</dbReference>
<dbReference type="Proteomes" id="UP000078397">
    <property type="component" value="Unassembled WGS sequence"/>
</dbReference>
<dbReference type="KEGG" id="pchm:VFPPC_12297"/>
<keyword evidence="5" id="KW-0539">Nucleus</keyword>
<dbReference type="Pfam" id="PF05699">
    <property type="entry name" value="Dimer_Tnp_hAT"/>
    <property type="match status" value="1"/>
</dbReference>
<dbReference type="AlphaFoldDB" id="A0A179EVW8"/>
<comment type="subcellular location">
    <subcellularLocation>
        <location evidence="1">Nucleus</location>
    </subcellularLocation>
</comment>
<evidence type="ECO:0000256" key="5">
    <source>
        <dbReference type="ARBA" id="ARBA00023242"/>
    </source>
</evidence>
<evidence type="ECO:0000256" key="1">
    <source>
        <dbReference type="ARBA" id="ARBA00004123"/>
    </source>
</evidence>
<feature type="compositionally biased region" description="Low complexity" evidence="6">
    <location>
        <begin position="38"/>
        <end position="55"/>
    </location>
</feature>
<dbReference type="GO" id="GO:0008270">
    <property type="term" value="F:zinc ion binding"/>
    <property type="evidence" value="ECO:0007669"/>
    <property type="project" value="UniProtKB-KW"/>
</dbReference>
<dbReference type="InterPro" id="IPR008906">
    <property type="entry name" value="HATC_C_dom"/>
</dbReference>
<evidence type="ECO:0000256" key="4">
    <source>
        <dbReference type="ARBA" id="ARBA00022833"/>
    </source>
</evidence>
<feature type="domain" description="HAT C-terminal dimerisation" evidence="7">
    <location>
        <begin position="623"/>
        <end position="690"/>
    </location>
</feature>
<evidence type="ECO:0000256" key="2">
    <source>
        <dbReference type="ARBA" id="ARBA00022723"/>
    </source>
</evidence>
<dbReference type="GeneID" id="28854218"/>
<keyword evidence="3" id="KW-0863">Zinc-finger</keyword>
<keyword evidence="2" id="KW-0479">Metal-binding</keyword>
<accession>A0A179EVW8</accession>
<dbReference type="PANTHER" id="PTHR46481">
    <property type="entry name" value="ZINC FINGER BED DOMAIN-CONTAINING PROTEIN 4"/>
    <property type="match status" value="1"/>
</dbReference>
<keyword evidence="9" id="KW-1185">Reference proteome</keyword>
<proteinExistence type="predicted"/>
<organism evidence="8 9">
    <name type="scientific">Pochonia chlamydosporia 170</name>
    <dbReference type="NCBI Taxonomy" id="1380566"/>
    <lineage>
        <taxon>Eukaryota</taxon>
        <taxon>Fungi</taxon>
        <taxon>Dikarya</taxon>
        <taxon>Ascomycota</taxon>
        <taxon>Pezizomycotina</taxon>
        <taxon>Sordariomycetes</taxon>
        <taxon>Hypocreomycetidae</taxon>
        <taxon>Hypocreales</taxon>
        <taxon>Clavicipitaceae</taxon>
        <taxon>Pochonia</taxon>
    </lineage>
</organism>
<dbReference type="InterPro" id="IPR052035">
    <property type="entry name" value="ZnF_BED_domain_contain"/>
</dbReference>
<dbReference type="RefSeq" id="XP_018135668.1">
    <property type="nucleotide sequence ID" value="XM_018290224.1"/>
</dbReference>
<dbReference type="PANTHER" id="PTHR46481:SF10">
    <property type="entry name" value="ZINC FINGER BED DOMAIN-CONTAINING PROTEIN 39"/>
    <property type="match status" value="1"/>
</dbReference>
<dbReference type="GO" id="GO:0005634">
    <property type="term" value="C:nucleus"/>
    <property type="evidence" value="ECO:0007669"/>
    <property type="project" value="UniProtKB-SubCell"/>
</dbReference>
<gene>
    <name evidence="8" type="ORF">VFPPC_12297</name>
</gene>
<dbReference type="STRING" id="1380566.A0A179EVW8"/>
<dbReference type="OrthoDB" id="5103412at2759"/>
<dbReference type="SUPFAM" id="SSF53098">
    <property type="entry name" value="Ribonuclease H-like"/>
    <property type="match status" value="1"/>
</dbReference>
<feature type="region of interest" description="Disordered" evidence="6">
    <location>
        <begin position="29"/>
        <end position="57"/>
    </location>
</feature>
<dbReference type="EMBL" id="LSBJ02000003">
    <property type="protein sequence ID" value="OAQ57318.1"/>
    <property type="molecule type" value="Genomic_DNA"/>
</dbReference>
<dbReference type="InterPro" id="IPR012337">
    <property type="entry name" value="RNaseH-like_sf"/>
</dbReference>
<keyword evidence="4" id="KW-0862">Zinc</keyword>
<name>A0A179EVW8_METCM</name>
<protein>
    <submittedName>
        <fullName evidence="8">Transposase-like protein</fullName>
    </submittedName>
</protein>
<comment type="caution">
    <text evidence="8">The sequence shown here is derived from an EMBL/GenBank/DDBJ whole genome shotgun (WGS) entry which is preliminary data.</text>
</comment>
<evidence type="ECO:0000256" key="3">
    <source>
        <dbReference type="ARBA" id="ARBA00022771"/>
    </source>
</evidence>